<keyword evidence="7" id="KW-0456">Lyase</keyword>
<name>M8DWB3_9BACL</name>
<evidence type="ECO:0000313" key="10">
    <source>
        <dbReference type="Proteomes" id="UP000012081"/>
    </source>
</evidence>
<evidence type="ECO:0000256" key="1">
    <source>
        <dbReference type="ARBA" id="ARBA00008136"/>
    </source>
</evidence>
<dbReference type="EMBL" id="APBN01000009">
    <property type="protein sequence ID" value="EMT51296.1"/>
    <property type="molecule type" value="Genomic_DNA"/>
</dbReference>
<dbReference type="AlphaFoldDB" id="M8DWB3"/>
<sequence length="227" mass="25880">MCGRFTLVTDPEKLMSRFQLQEILFDLKPRYNIAPGQPIPAILADGGRQRLGQLRWGLVPSWAQDDRNSYKMINARAETLTERPAFRKLFVRKRCLIPADGFYEWRQTQKGKQPMRIMMKNEEPFAFAGLFDTWTNADGVKLHTCAIITTSANEVVAGIHDRMPVILKGPEEEAIWLDRDTCDSELLRSLLTPYDAAQMRAYPVSHIVGSPKNDVAECIQEIAEPAW</sequence>
<dbReference type="InterPro" id="IPR036590">
    <property type="entry name" value="SRAP-like"/>
</dbReference>
<dbReference type="GO" id="GO:0006508">
    <property type="term" value="P:proteolysis"/>
    <property type="evidence" value="ECO:0007669"/>
    <property type="project" value="UniProtKB-KW"/>
</dbReference>
<proteinExistence type="inferred from homology"/>
<evidence type="ECO:0000256" key="6">
    <source>
        <dbReference type="ARBA" id="ARBA00023125"/>
    </source>
</evidence>
<evidence type="ECO:0000313" key="9">
    <source>
        <dbReference type="EMBL" id="EMT51296.1"/>
    </source>
</evidence>
<keyword evidence="4 8" id="KW-0378">Hydrolase</keyword>
<dbReference type="PANTHER" id="PTHR13604">
    <property type="entry name" value="DC12-RELATED"/>
    <property type="match status" value="1"/>
</dbReference>
<dbReference type="GO" id="GO:0016829">
    <property type="term" value="F:lyase activity"/>
    <property type="evidence" value="ECO:0007669"/>
    <property type="project" value="UniProtKB-KW"/>
</dbReference>
<evidence type="ECO:0000256" key="3">
    <source>
        <dbReference type="ARBA" id="ARBA00022763"/>
    </source>
</evidence>
<protein>
    <recommendedName>
        <fullName evidence="8">Abasic site processing protein</fullName>
        <ecNumber evidence="8">3.4.-.-</ecNumber>
    </recommendedName>
</protein>
<dbReference type="SUPFAM" id="SSF143081">
    <property type="entry name" value="BB1717-like"/>
    <property type="match status" value="1"/>
</dbReference>
<dbReference type="RefSeq" id="WP_003390143.1">
    <property type="nucleotide sequence ID" value="NZ_APBN01000009.1"/>
</dbReference>
<reference evidence="9 10" key="1">
    <citation type="submission" date="2013-03" db="EMBL/GenBank/DDBJ databases">
        <title>Assembly of a new bacterial strain Brevibacillus borstelensis AK1.</title>
        <authorList>
            <person name="Rajan I."/>
            <person name="PoliReddy D."/>
            <person name="Sugumar T."/>
            <person name="Rathinam K."/>
            <person name="Alqarawi S."/>
            <person name="Khalil A.B."/>
            <person name="Sivakumar N."/>
        </authorList>
    </citation>
    <scope>NUCLEOTIDE SEQUENCE [LARGE SCALE GENOMIC DNA]</scope>
    <source>
        <strain evidence="9 10">AK1</strain>
    </source>
</reference>
<dbReference type="GO" id="GO:0106300">
    <property type="term" value="P:protein-DNA covalent cross-linking repair"/>
    <property type="evidence" value="ECO:0007669"/>
    <property type="project" value="InterPro"/>
</dbReference>
<dbReference type="Pfam" id="PF02586">
    <property type="entry name" value="SRAP"/>
    <property type="match status" value="1"/>
</dbReference>
<dbReference type="GO" id="GO:0008233">
    <property type="term" value="F:peptidase activity"/>
    <property type="evidence" value="ECO:0007669"/>
    <property type="project" value="UniProtKB-KW"/>
</dbReference>
<keyword evidence="2 8" id="KW-0645">Protease</keyword>
<organism evidence="9 10">
    <name type="scientific">Brevibacillus borstelensis AK1</name>
    <dbReference type="NCBI Taxonomy" id="1300222"/>
    <lineage>
        <taxon>Bacteria</taxon>
        <taxon>Bacillati</taxon>
        <taxon>Bacillota</taxon>
        <taxon>Bacilli</taxon>
        <taxon>Bacillales</taxon>
        <taxon>Paenibacillaceae</taxon>
        <taxon>Brevibacillus</taxon>
    </lineage>
</organism>
<keyword evidence="5" id="KW-0190">Covalent protein-DNA linkage</keyword>
<evidence type="ECO:0000256" key="5">
    <source>
        <dbReference type="ARBA" id="ARBA00023124"/>
    </source>
</evidence>
<evidence type="ECO:0000256" key="2">
    <source>
        <dbReference type="ARBA" id="ARBA00022670"/>
    </source>
</evidence>
<comment type="caution">
    <text evidence="9">The sequence shown here is derived from an EMBL/GenBank/DDBJ whole genome shotgun (WGS) entry which is preliminary data.</text>
</comment>
<dbReference type="Proteomes" id="UP000012081">
    <property type="component" value="Unassembled WGS sequence"/>
</dbReference>
<keyword evidence="3" id="KW-0227">DNA damage</keyword>
<gene>
    <name evidence="9" type="ORF">I532_18787</name>
</gene>
<dbReference type="PANTHER" id="PTHR13604:SF0">
    <property type="entry name" value="ABASIC SITE PROCESSING PROTEIN HMCES"/>
    <property type="match status" value="1"/>
</dbReference>
<dbReference type="OrthoDB" id="9782620at2"/>
<dbReference type="EC" id="3.4.-.-" evidence="8"/>
<dbReference type="STRING" id="1300222.I532_18787"/>
<comment type="similarity">
    <text evidence="1 8">Belongs to the SOS response-associated peptidase family.</text>
</comment>
<keyword evidence="6" id="KW-0238">DNA-binding</keyword>
<dbReference type="Gene3D" id="3.90.1680.10">
    <property type="entry name" value="SOS response associated peptidase-like"/>
    <property type="match status" value="1"/>
</dbReference>
<evidence type="ECO:0000256" key="4">
    <source>
        <dbReference type="ARBA" id="ARBA00022801"/>
    </source>
</evidence>
<dbReference type="GO" id="GO:0003697">
    <property type="term" value="F:single-stranded DNA binding"/>
    <property type="evidence" value="ECO:0007669"/>
    <property type="project" value="InterPro"/>
</dbReference>
<accession>M8DWB3</accession>
<dbReference type="InterPro" id="IPR003738">
    <property type="entry name" value="SRAP"/>
</dbReference>
<evidence type="ECO:0000256" key="8">
    <source>
        <dbReference type="RuleBase" id="RU364100"/>
    </source>
</evidence>
<dbReference type="PATRIC" id="fig|1300222.3.peg.3943"/>
<evidence type="ECO:0000256" key="7">
    <source>
        <dbReference type="ARBA" id="ARBA00023239"/>
    </source>
</evidence>
<keyword evidence="10" id="KW-1185">Reference proteome</keyword>